<feature type="transmembrane region" description="Helical" evidence="1">
    <location>
        <begin position="44"/>
        <end position="66"/>
    </location>
</feature>
<feature type="non-terminal residue" evidence="2">
    <location>
        <position position="73"/>
    </location>
</feature>
<evidence type="ECO:0000256" key="1">
    <source>
        <dbReference type="SAM" id="Phobius"/>
    </source>
</evidence>
<evidence type="ECO:0000313" key="3">
    <source>
        <dbReference type="Proteomes" id="UP000479000"/>
    </source>
</evidence>
<keyword evidence="1" id="KW-0472">Membrane</keyword>
<dbReference type="Proteomes" id="UP000479000">
    <property type="component" value="Unassembled WGS sequence"/>
</dbReference>
<dbReference type="AlphaFoldDB" id="A0A6H5GTN0"/>
<keyword evidence="3" id="KW-1185">Reference proteome</keyword>
<name>A0A6H5GTN0_9HEMI</name>
<proteinExistence type="predicted"/>
<protein>
    <submittedName>
        <fullName evidence="2">Uncharacterized protein</fullName>
    </submittedName>
</protein>
<reference evidence="2 3" key="1">
    <citation type="submission" date="2020-02" db="EMBL/GenBank/DDBJ databases">
        <authorList>
            <person name="Ferguson B K."/>
        </authorList>
    </citation>
    <scope>NUCLEOTIDE SEQUENCE [LARGE SCALE GENOMIC DNA]</scope>
</reference>
<gene>
    <name evidence="2" type="ORF">NTEN_LOCUS11772</name>
</gene>
<sequence>MYKNRALLILPIQKKRDGKSEGGKVWRENFNSSRKKLIILIRTINVNLMIQIFTLVLITMMINLVIHTTFTDQ</sequence>
<accession>A0A6H5GTN0</accession>
<organism evidence="2 3">
    <name type="scientific">Nesidiocoris tenuis</name>
    <dbReference type="NCBI Taxonomy" id="355587"/>
    <lineage>
        <taxon>Eukaryota</taxon>
        <taxon>Metazoa</taxon>
        <taxon>Ecdysozoa</taxon>
        <taxon>Arthropoda</taxon>
        <taxon>Hexapoda</taxon>
        <taxon>Insecta</taxon>
        <taxon>Pterygota</taxon>
        <taxon>Neoptera</taxon>
        <taxon>Paraneoptera</taxon>
        <taxon>Hemiptera</taxon>
        <taxon>Heteroptera</taxon>
        <taxon>Panheteroptera</taxon>
        <taxon>Cimicomorpha</taxon>
        <taxon>Miridae</taxon>
        <taxon>Dicyphina</taxon>
        <taxon>Nesidiocoris</taxon>
    </lineage>
</organism>
<keyword evidence="1" id="KW-1133">Transmembrane helix</keyword>
<keyword evidence="1" id="KW-0812">Transmembrane</keyword>
<dbReference type="EMBL" id="CADCXU010017554">
    <property type="protein sequence ID" value="CAB0006295.1"/>
    <property type="molecule type" value="Genomic_DNA"/>
</dbReference>
<evidence type="ECO:0000313" key="2">
    <source>
        <dbReference type="EMBL" id="CAB0006295.1"/>
    </source>
</evidence>